<proteinExistence type="predicted"/>
<evidence type="ECO:0000313" key="2">
    <source>
        <dbReference type="Proteomes" id="UP000657918"/>
    </source>
</evidence>
<evidence type="ECO:0000313" key="1">
    <source>
        <dbReference type="EMBL" id="KAF9674912.1"/>
    </source>
</evidence>
<sequence>MGRIFDLSPGPSFSAEVAPSLLGDSFEDDGSGALPLHYAARGRTEVMKNESMMTCSFIIYSNFHFSL</sequence>
<comment type="caution">
    <text evidence="1">The sequence shown here is derived from an EMBL/GenBank/DDBJ whole genome shotgun (WGS) entry which is preliminary data.</text>
</comment>
<name>A0A835JPB2_9ROSI</name>
<accession>A0A835JPB2</accession>
<organism evidence="1 2">
    <name type="scientific">Salix dunnii</name>
    <dbReference type="NCBI Taxonomy" id="1413687"/>
    <lineage>
        <taxon>Eukaryota</taxon>
        <taxon>Viridiplantae</taxon>
        <taxon>Streptophyta</taxon>
        <taxon>Embryophyta</taxon>
        <taxon>Tracheophyta</taxon>
        <taxon>Spermatophyta</taxon>
        <taxon>Magnoliopsida</taxon>
        <taxon>eudicotyledons</taxon>
        <taxon>Gunneridae</taxon>
        <taxon>Pentapetalae</taxon>
        <taxon>rosids</taxon>
        <taxon>fabids</taxon>
        <taxon>Malpighiales</taxon>
        <taxon>Salicaceae</taxon>
        <taxon>Saliceae</taxon>
        <taxon>Salix</taxon>
    </lineage>
</organism>
<protein>
    <submittedName>
        <fullName evidence="1">Uncharacterized protein</fullName>
    </submittedName>
</protein>
<dbReference type="AlphaFoldDB" id="A0A835JPB2"/>
<dbReference type="EMBL" id="JADGMS010000010">
    <property type="protein sequence ID" value="KAF9674912.1"/>
    <property type="molecule type" value="Genomic_DNA"/>
</dbReference>
<gene>
    <name evidence="1" type="ORF">SADUNF_Sadunf10G0176700</name>
</gene>
<reference evidence="1 2" key="1">
    <citation type="submission" date="2020-10" db="EMBL/GenBank/DDBJ databases">
        <title>Plant Genome Project.</title>
        <authorList>
            <person name="Zhang R.-G."/>
        </authorList>
    </citation>
    <scope>NUCLEOTIDE SEQUENCE [LARGE SCALE GENOMIC DNA]</scope>
    <source>
        <strain evidence="1">FAFU-HL-1</strain>
        <tissue evidence="1">Leaf</tissue>
    </source>
</reference>
<keyword evidence="2" id="KW-1185">Reference proteome</keyword>
<dbReference type="Proteomes" id="UP000657918">
    <property type="component" value="Unassembled WGS sequence"/>
</dbReference>